<comment type="caution">
    <text evidence="9">The sequence shown here is derived from an EMBL/GenBank/DDBJ whole genome shotgun (WGS) entry which is preliminary data.</text>
</comment>
<dbReference type="PANTHER" id="PTHR21635:SF0">
    <property type="entry name" value="LEUCINE ZIPPER TRANSCRIPTION FACTOR-LIKE PROTEIN 1"/>
    <property type="match status" value="1"/>
</dbReference>
<evidence type="ECO:0000256" key="7">
    <source>
        <dbReference type="ARBA" id="ARBA00026004"/>
    </source>
</evidence>
<evidence type="ECO:0000256" key="3">
    <source>
        <dbReference type="ARBA" id="ARBA00018920"/>
    </source>
</evidence>
<feature type="coiled-coil region" evidence="8">
    <location>
        <begin position="65"/>
        <end position="123"/>
    </location>
</feature>
<dbReference type="Pfam" id="PF15294">
    <property type="entry name" value="Leu_zip"/>
    <property type="match status" value="1"/>
</dbReference>
<sequence length="234" mass="27185">MSALDDKSKAERALKDLQKSQGDHQFAMCAQEISNLEGTVAAMQADFEKTLNANVASQKDLQDSLVSAKHDLLRVQEQLSLAEKELEKKFQQTAAYRNMKEILTKKNEQIKDLRKRLQRYNFTLDVMTITEMFHKTAISFKSNIVVNLLHYIPFSGMNQMSERLTHRKQMKRSTEGLLMHIKGSEVIFVYKDIHFKKAKDQSMINNNELRFLHSSMPSYVFPHRRDDHYVSATI</sequence>
<name>A0A3N0XTZ5_ANAGA</name>
<accession>A0A3N0XTZ5</accession>
<evidence type="ECO:0000313" key="9">
    <source>
        <dbReference type="EMBL" id="ROJ46202.1"/>
    </source>
</evidence>
<evidence type="ECO:0000256" key="2">
    <source>
        <dbReference type="ARBA" id="ARBA00008868"/>
    </source>
</evidence>
<proteinExistence type="inferred from homology"/>
<evidence type="ECO:0000256" key="8">
    <source>
        <dbReference type="SAM" id="Coils"/>
    </source>
</evidence>
<comment type="subcellular location">
    <subcellularLocation>
        <location evidence="1">Cytoplasm</location>
    </subcellularLocation>
</comment>
<dbReference type="PANTHER" id="PTHR21635">
    <property type="entry name" value="LEUCINE ZIPPER TRANSCRIPTION FACTOR LIKE"/>
    <property type="match status" value="1"/>
</dbReference>
<reference evidence="9 10" key="1">
    <citation type="submission" date="2018-10" db="EMBL/GenBank/DDBJ databases">
        <title>Genome assembly for a Yunnan-Guizhou Plateau 3E fish, Anabarilius grahami (Regan), and its evolutionary and genetic applications.</title>
        <authorList>
            <person name="Jiang W."/>
        </authorList>
    </citation>
    <scope>NUCLEOTIDE SEQUENCE [LARGE SCALE GENOMIC DNA]</scope>
    <source>
        <strain evidence="9">AG-KIZ</strain>
        <tissue evidence="9">Muscle</tissue>
    </source>
</reference>
<evidence type="ECO:0000256" key="6">
    <source>
        <dbReference type="ARBA" id="ARBA00024898"/>
    </source>
</evidence>
<gene>
    <name evidence="9" type="ORF">DPX16_10927</name>
</gene>
<dbReference type="AlphaFoldDB" id="A0A3N0XTZ5"/>
<dbReference type="OrthoDB" id="313412at2759"/>
<dbReference type="GO" id="GO:0005737">
    <property type="term" value="C:cytoplasm"/>
    <property type="evidence" value="ECO:0007669"/>
    <property type="project" value="UniProtKB-SubCell"/>
</dbReference>
<comment type="subunit">
    <text evidence="7">Self-associates. Interacts with BBS9; the interaction mediates the association of LZTL1 with the BBsome complex and regulates BBSome ciliary trafficking.</text>
</comment>
<organism evidence="9 10">
    <name type="scientific">Anabarilius grahami</name>
    <name type="common">Kanglang fish</name>
    <name type="synonym">Barilius grahami</name>
    <dbReference type="NCBI Taxonomy" id="495550"/>
    <lineage>
        <taxon>Eukaryota</taxon>
        <taxon>Metazoa</taxon>
        <taxon>Chordata</taxon>
        <taxon>Craniata</taxon>
        <taxon>Vertebrata</taxon>
        <taxon>Euteleostomi</taxon>
        <taxon>Actinopterygii</taxon>
        <taxon>Neopterygii</taxon>
        <taxon>Teleostei</taxon>
        <taxon>Ostariophysi</taxon>
        <taxon>Cypriniformes</taxon>
        <taxon>Xenocyprididae</taxon>
        <taxon>Xenocypridinae</taxon>
        <taxon>Xenocypridinae incertae sedis</taxon>
        <taxon>Anabarilius</taxon>
    </lineage>
</organism>
<dbReference type="GO" id="GO:1903565">
    <property type="term" value="P:negative regulation of protein localization to cilium"/>
    <property type="evidence" value="ECO:0007669"/>
    <property type="project" value="TreeGrafter"/>
</dbReference>
<protein>
    <recommendedName>
        <fullName evidence="3">Leucine zipper transcription factor-like protein 1</fullName>
    </recommendedName>
</protein>
<evidence type="ECO:0000313" key="10">
    <source>
        <dbReference type="Proteomes" id="UP000281406"/>
    </source>
</evidence>
<keyword evidence="4" id="KW-0963">Cytoplasm</keyword>
<evidence type="ECO:0000256" key="4">
    <source>
        <dbReference type="ARBA" id="ARBA00022490"/>
    </source>
</evidence>
<evidence type="ECO:0000256" key="5">
    <source>
        <dbReference type="ARBA" id="ARBA00023054"/>
    </source>
</evidence>
<keyword evidence="10" id="KW-1185">Reference proteome</keyword>
<comment type="similarity">
    <text evidence="2">Belongs to the LZTFL1 family.</text>
</comment>
<dbReference type="InterPro" id="IPR026157">
    <property type="entry name" value="LZTFL1"/>
</dbReference>
<evidence type="ECO:0000256" key="1">
    <source>
        <dbReference type="ARBA" id="ARBA00004496"/>
    </source>
</evidence>
<dbReference type="EMBL" id="RJVU01060593">
    <property type="protein sequence ID" value="ROJ46202.1"/>
    <property type="molecule type" value="Genomic_DNA"/>
</dbReference>
<dbReference type="Proteomes" id="UP000281406">
    <property type="component" value="Unassembled WGS sequence"/>
</dbReference>
<keyword evidence="5 8" id="KW-0175">Coiled coil</keyword>
<comment type="function">
    <text evidence="6">Regulates ciliary localization of the BBSome complex. Together with the BBSome complex, controls SMO ciliary trafficking and contributes to the sonic hedgehog (SHH) pathway regulation. May play a role in neurite outgrowth. May have tumor suppressor function.</text>
</comment>